<name>A0A9W9ZHK5_9CNID</name>
<reference evidence="1" key="1">
    <citation type="submission" date="2023-01" db="EMBL/GenBank/DDBJ databases">
        <title>Genome assembly of the deep-sea coral Lophelia pertusa.</title>
        <authorList>
            <person name="Herrera S."/>
            <person name="Cordes E."/>
        </authorList>
    </citation>
    <scope>NUCLEOTIDE SEQUENCE</scope>
    <source>
        <strain evidence="1">USNM1676648</strain>
        <tissue evidence="1">Polyp</tissue>
    </source>
</reference>
<gene>
    <name evidence="1" type="ORF">OS493_038901</name>
</gene>
<organism evidence="1 2">
    <name type="scientific">Desmophyllum pertusum</name>
    <dbReference type="NCBI Taxonomy" id="174260"/>
    <lineage>
        <taxon>Eukaryota</taxon>
        <taxon>Metazoa</taxon>
        <taxon>Cnidaria</taxon>
        <taxon>Anthozoa</taxon>
        <taxon>Hexacorallia</taxon>
        <taxon>Scleractinia</taxon>
        <taxon>Caryophylliina</taxon>
        <taxon>Caryophylliidae</taxon>
        <taxon>Desmophyllum</taxon>
    </lineage>
</organism>
<dbReference type="EMBL" id="MU826004">
    <property type="protein sequence ID" value="KAJ7381812.1"/>
    <property type="molecule type" value="Genomic_DNA"/>
</dbReference>
<comment type="caution">
    <text evidence="1">The sequence shown here is derived from an EMBL/GenBank/DDBJ whole genome shotgun (WGS) entry which is preliminary data.</text>
</comment>
<sequence>MLSKFFKAICTKYPNTAADIQQWGNELAAKYPELVNIPDENQCKVKAGSSSSSSDYILTKVAKELRESLDTNIFQDYHGIEGELERSTPEKCVESINILSKAIGNYHKQIVFYSAFQGELLNAVKDCTTTNGFYKLITLTNLSRSHCYFLIKLHLLTTRFPKLIYCQRPLRYFSKNIKAIETVCETDKDFWSYI</sequence>
<evidence type="ECO:0000313" key="2">
    <source>
        <dbReference type="Proteomes" id="UP001163046"/>
    </source>
</evidence>
<dbReference type="OrthoDB" id="6013536at2759"/>
<evidence type="ECO:0000313" key="1">
    <source>
        <dbReference type="EMBL" id="KAJ7381812.1"/>
    </source>
</evidence>
<proteinExistence type="predicted"/>
<accession>A0A9W9ZHK5</accession>
<dbReference type="AlphaFoldDB" id="A0A9W9ZHK5"/>
<keyword evidence="2" id="KW-1185">Reference proteome</keyword>
<dbReference type="Proteomes" id="UP001163046">
    <property type="component" value="Unassembled WGS sequence"/>
</dbReference>
<protein>
    <submittedName>
        <fullName evidence="1">Uncharacterized protein</fullName>
    </submittedName>
</protein>